<reference evidence="2 3" key="1">
    <citation type="journal article" date="2011" name="PLoS Pathog.">
        <title>Endophytic Life Strategies Decoded by Genome and Transcriptome Analyses of the Mutualistic Root Symbiont Piriformospora indica.</title>
        <authorList>
            <person name="Zuccaro A."/>
            <person name="Lahrmann U."/>
            <person name="Guldener U."/>
            <person name="Langen G."/>
            <person name="Pfiffi S."/>
            <person name="Biedenkopf D."/>
            <person name="Wong P."/>
            <person name="Samans B."/>
            <person name="Grimm C."/>
            <person name="Basiewicz M."/>
            <person name="Murat C."/>
            <person name="Martin F."/>
            <person name="Kogel K.H."/>
        </authorList>
    </citation>
    <scope>NUCLEOTIDE SEQUENCE [LARGE SCALE GENOMIC DNA]</scope>
    <source>
        <strain evidence="2 3">DSM 11827</strain>
    </source>
</reference>
<feature type="region of interest" description="Disordered" evidence="1">
    <location>
        <begin position="171"/>
        <end position="191"/>
    </location>
</feature>
<dbReference type="Proteomes" id="UP000007148">
    <property type="component" value="Unassembled WGS sequence"/>
</dbReference>
<comment type="caution">
    <text evidence="2">The sequence shown here is derived from an EMBL/GenBank/DDBJ whole genome shotgun (WGS) entry which is preliminary data.</text>
</comment>
<dbReference type="EMBL" id="CAFZ01000245">
    <property type="protein sequence ID" value="CCA73695.1"/>
    <property type="molecule type" value="Genomic_DNA"/>
</dbReference>
<dbReference type="OrthoDB" id="3192634at2759"/>
<proteinExistence type="predicted"/>
<organism evidence="2 3">
    <name type="scientific">Serendipita indica (strain DSM 11827)</name>
    <name type="common">Root endophyte fungus</name>
    <name type="synonym">Piriformospora indica</name>
    <dbReference type="NCBI Taxonomy" id="1109443"/>
    <lineage>
        <taxon>Eukaryota</taxon>
        <taxon>Fungi</taxon>
        <taxon>Dikarya</taxon>
        <taxon>Basidiomycota</taxon>
        <taxon>Agaricomycotina</taxon>
        <taxon>Agaricomycetes</taxon>
        <taxon>Sebacinales</taxon>
        <taxon>Serendipitaceae</taxon>
        <taxon>Serendipita</taxon>
    </lineage>
</organism>
<feature type="region of interest" description="Disordered" evidence="1">
    <location>
        <begin position="1"/>
        <end position="22"/>
    </location>
</feature>
<protein>
    <submittedName>
        <fullName evidence="2">Uncharacterized protein</fullName>
    </submittedName>
</protein>
<gene>
    <name evidence="2" type="ORF">PIIN_07649</name>
</gene>
<sequence length="363" mass="39491">MSTKVEKPPKQPPKTLSLKRSFGKLPRLSKEMIYDSVRNQPIPQMPLALAPAAHGASVANGAIPVDNDKPASPTWRNYFPFSRRGSKADHGPGSLLAMDSPLPLAALGTQPPKAGSLSAGTSKTLKERARSYADLASLSLFDDTPRAIPGDESKRSGNLLEALSFPFRKHATKGSHRARSKSDATIATDDSLPETPLQTLQFLDRHESSPILNIRAHPGGFDHYVQRSSPLDLESPYVDVARTHGNVEGSPEAKKNRCLPPLRESMISLRTVESEFDGPNYFIPCMGLSFPLPPSCTEEDVTALFRLGIDVEDAQGRPIFALPRISPASMPQPLQDPQAYARMRAITYSPSIKGPNNKGANHF</sequence>
<keyword evidence="3" id="KW-1185">Reference proteome</keyword>
<evidence type="ECO:0000313" key="2">
    <source>
        <dbReference type="EMBL" id="CCA73695.1"/>
    </source>
</evidence>
<name>G4TQV2_SERID</name>
<dbReference type="InParanoid" id="G4TQV2"/>
<evidence type="ECO:0000256" key="1">
    <source>
        <dbReference type="SAM" id="MobiDB-lite"/>
    </source>
</evidence>
<evidence type="ECO:0000313" key="3">
    <source>
        <dbReference type="Proteomes" id="UP000007148"/>
    </source>
</evidence>
<dbReference type="AlphaFoldDB" id="G4TQV2"/>
<dbReference type="HOGENOM" id="CLU_763159_0_0_1"/>
<accession>G4TQV2</accession>